<feature type="transmembrane region" description="Helical" evidence="8">
    <location>
        <begin position="113"/>
        <end position="134"/>
    </location>
</feature>
<dbReference type="Pfam" id="PF01061">
    <property type="entry name" value="ABC2_membrane"/>
    <property type="match status" value="1"/>
</dbReference>
<feature type="transmembrane region" description="Helical" evidence="8">
    <location>
        <begin position="23"/>
        <end position="47"/>
    </location>
</feature>
<keyword evidence="6 8" id="KW-1133">Transmembrane helix</keyword>
<dbReference type="InterPro" id="IPR013525">
    <property type="entry name" value="ABC2_TM"/>
</dbReference>
<evidence type="ECO:0000259" key="9">
    <source>
        <dbReference type="Pfam" id="PF01061"/>
    </source>
</evidence>
<accession>A0A222MVH2</accession>
<keyword evidence="3" id="KW-0813">Transport</keyword>
<evidence type="ECO:0000313" key="10">
    <source>
        <dbReference type="EMBL" id="ASQ30047.1"/>
    </source>
</evidence>
<reference evidence="10 11" key="1">
    <citation type="submission" date="2017-07" db="EMBL/GenBank/DDBJ databases">
        <title>Analysis of two Campylobacter avium genomes and identification of a novel hippuricase gene.</title>
        <authorList>
            <person name="Miller W.G."/>
            <person name="Chapman M.H."/>
            <person name="Yee E."/>
            <person name="Revez J."/>
            <person name="Bono J.L."/>
            <person name="Rossi M."/>
        </authorList>
    </citation>
    <scope>NUCLEOTIDE SEQUENCE [LARGE SCALE GENOMIC DNA]</scope>
    <source>
        <strain evidence="10 11">LMG 24591</strain>
    </source>
</reference>
<evidence type="ECO:0000256" key="3">
    <source>
        <dbReference type="ARBA" id="ARBA00022448"/>
    </source>
</evidence>
<feature type="transmembrane region" description="Helical" evidence="8">
    <location>
        <begin position="230"/>
        <end position="250"/>
    </location>
</feature>
<evidence type="ECO:0000313" key="11">
    <source>
        <dbReference type="Proteomes" id="UP000201169"/>
    </source>
</evidence>
<feature type="transmembrane region" description="Helical" evidence="8">
    <location>
        <begin position="53"/>
        <end position="75"/>
    </location>
</feature>
<dbReference type="RefSeq" id="WP_094324833.1">
    <property type="nucleotide sequence ID" value="NZ_CP022347.1"/>
</dbReference>
<keyword evidence="7 8" id="KW-0472">Membrane</keyword>
<dbReference type="OrthoDB" id="9814458at2"/>
<gene>
    <name evidence="10" type="primary">kpsM</name>
    <name evidence="10" type="ORF">CAV_0379</name>
</gene>
<comment type="similarity">
    <text evidence="2">Belongs to the ABC-2 integral membrane protein family.</text>
</comment>
<feature type="domain" description="ABC-2 type transporter transmembrane" evidence="9">
    <location>
        <begin position="5"/>
        <end position="219"/>
    </location>
</feature>
<protein>
    <submittedName>
        <fullName evidence="10">Capsular polysaccharide export system, inner membrane protein</fullName>
    </submittedName>
</protein>
<name>A0A222MVH2_9BACT</name>
<evidence type="ECO:0000256" key="1">
    <source>
        <dbReference type="ARBA" id="ARBA00004429"/>
    </source>
</evidence>
<dbReference type="PANTHER" id="PTHR30413">
    <property type="entry name" value="INNER MEMBRANE TRANSPORT PERMEASE"/>
    <property type="match status" value="1"/>
</dbReference>
<sequence length="260" mass="30103">MINVIYALFFREIKTRFGKNRRLGYALVIAEPMIQVVVITSIITAIREHSRTIIMPQGVSIFMFLAVGIIPFFMFRNILTQLMGGIQANLGLFAYKPVKPIHVFIARTLLESFIFFFVILLVFFLAQWVFGIYAVPKHFLEVYLCFVLLAFSGFCLGLCLTILNHLVEPSRKILPYTGILLYIASAVVYPIWIVPTNLLEILLYNPYIHITETLKINYFDNYPVTEGIDITYPIIFNLVILFIGLWFYYYKRQELAADPL</sequence>
<dbReference type="KEGG" id="cavi:CAV_0379"/>
<dbReference type="GO" id="GO:0015920">
    <property type="term" value="P:lipopolysaccharide transport"/>
    <property type="evidence" value="ECO:0007669"/>
    <property type="project" value="TreeGrafter"/>
</dbReference>
<keyword evidence="11" id="KW-1185">Reference proteome</keyword>
<dbReference type="GO" id="GO:0005886">
    <property type="term" value="C:plasma membrane"/>
    <property type="evidence" value="ECO:0007669"/>
    <property type="project" value="UniProtKB-SubCell"/>
</dbReference>
<organism evidence="10 11">
    <name type="scientific">Campylobacter avium LMG 24591</name>
    <dbReference type="NCBI Taxonomy" id="522484"/>
    <lineage>
        <taxon>Bacteria</taxon>
        <taxon>Pseudomonadati</taxon>
        <taxon>Campylobacterota</taxon>
        <taxon>Epsilonproteobacteria</taxon>
        <taxon>Campylobacterales</taxon>
        <taxon>Campylobacteraceae</taxon>
        <taxon>Campylobacter</taxon>
    </lineage>
</organism>
<proteinExistence type="inferred from homology"/>
<feature type="transmembrane region" description="Helical" evidence="8">
    <location>
        <begin position="173"/>
        <end position="194"/>
    </location>
</feature>
<evidence type="ECO:0000256" key="4">
    <source>
        <dbReference type="ARBA" id="ARBA00022475"/>
    </source>
</evidence>
<evidence type="ECO:0000256" key="8">
    <source>
        <dbReference type="SAM" id="Phobius"/>
    </source>
</evidence>
<keyword evidence="4" id="KW-1003">Cell membrane</keyword>
<dbReference type="Proteomes" id="UP000201169">
    <property type="component" value="Chromosome"/>
</dbReference>
<feature type="transmembrane region" description="Helical" evidence="8">
    <location>
        <begin position="140"/>
        <end position="161"/>
    </location>
</feature>
<dbReference type="EMBL" id="CP022347">
    <property type="protein sequence ID" value="ASQ30047.1"/>
    <property type="molecule type" value="Genomic_DNA"/>
</dbReference>
<dbReference type="AlphaFoldDB" id="A0A222MVH2"/>
<dbReference type="GO" id="GO:0140359">
    <property type="term" value="F:ABC-type transporter activity"/>
    <property type="evidence" value="ECO:0007669"/>
    <property type="project" value="InterPro"/>
</dbReference>
<dbReference type="PANTHER" id="PTHR30413:SF8">
    <property type="entry name" value="TRANSPORT PERMEASE PROTEIN"/>
    <property type="match status" value="1"/>
</dbReference>
<keyword evidence="5 8" id="KW-0812">Transmembrane</keyword>
<evidence type="ECO:0000256" key="6">
    <source>
        <dbReference type="ARBA" id="ARBA00022989"/>
    </source>
</evidence>
<evidence type="ECO:0000256" key="2">
    <source>
        <dbReference type="ARBA" id="ARBA00007783"/>
    </source>
</evidence>
<evidence type="ECO:0000256" key="7">
    <source>
        <dbReference type="ARBA" id="ARBA00023136"/>
    </source>
</evidence>
<comment type="subcellular location">
    <subcellularLocation>
        <location evidence="1">Cell inner membrane</location>
        <topology evidence="1">Multi-pass membrane protein</topology>
    </subcellularLocation>
</comment>
<evidence type="ECO:0000256" key="5">
    <source>
        <dbReference type="ARBA" id="ARBA00022692"/>
    </source>
</evidence>